<keyword evidence="8" id="KW-0807">Transducer</keyword>
<reference evidence="12" key="1">
    <citation type="submission" date="2017-02" db="UniProtKB">
        <authorList>
            <consortium name="WormBaseParasite"/>
        </authorList>
    </citation>
    <scope>IDENTIFICATION</scope>
</reference>
<feature type="domain" description="G-protein coupled receptors family 1 profile" evidence="10">
    <location>
        <begin position="44"/>
        <end position="328"/>
    </location>
</feature>
<dbReference type="AlphaFoldDB" id="A0A0N5CFH9"/>
<dbReference type="CDD" id="cd00637">
    <property type="entry name" value="7tm_classA_rhodopsin-like"/>
    <property type="match status" value="1"/>
</dbReference>
<evidence type="ECO:0000256" key="3">
    <source>
        <dbReference type="ARBA" id="ARBA00022692"/>
    </source>
</evidence>
<protein>
    <submittedName>
        <fullName evidence="12">G_PROTEIN_RECEP_F1_2 domain-containing protein</fullName>
    </submittedName>
</protein>
<dbReference type="Pfam" id="PF00001">
    <property type="entry name" value="7tm_1"/>
    <property type="match status" value="1"/>
</dbReference>
<feature type="transmembrane region" description="Helical" evidence="9">
    <location>
        <begin position="63"/>
        <end position="85"/>
    </location>
</feature>
<dbReference type="WBParaSite" id="SPAL_0001661600.1">
    <property type="protein sequence ID" value="SPAL_0001661600.1"/>
    <property type="gene ID" value="SPAL_0001661600"/>
</dbReference>
<dbReference type="Proteomes" id="UP000046392">
    <property type="component" value="Unplaced"/>
</dbReference>
<dbReference type="SUPFAM" id="SSF81321">
    <property type="entry name" value="Family A G protein-coupled receptor-like"/>
    <property type="match status" value="1"/>
</dbReference>
<evidence type="ECO:0000256" key="6">
    <source>
        <dbReference type="ARBA" id="ARBA00023136"/>
    </source>
</evidence>
<dbReference type="InterPro" id="IPR050569">
    <property type="entry name" value="TAAR"/>
</dbReference>
<organism evidence="11 12">
    <name type="scientific">Strongyloides papillosus</name>
    <name type="common">Intestinal threadworm</name>
    <dbReference type="NCBI Taxonomy" id="174720"/>
    <lineage>
        <taxon>Eukaryota</taxon>
        <taxon>Metazoa</taxon>
        <taxon>Ecdysozoa</taxon>
        <taxon>Nematoda</taxon>
        <taxon>Chromadorea</taxon>
        <taxon>Rhabditida</taxon>
        <taxon>Tylenchina</taxon>
        <taxon>Panagrolaimomorpha</taxon>
        <taxon>Strongyloidoidea</taxon>
        <taxon>Strongyloididae</taxon>
        <taxon>Strongyloides</taxon>
    </lineage>
</organism>
<evidence type="ECO:0000256" key="1">
    <source>
        <dbReference type="ARBA" id="ARBA00004651"/>
    </source>
</evidence>
<evidence type="ECO:0000256" key="5">
    <source>
        <dbReference type="ARBA" id="ARBA00023040"/>
    </source>
</evidence>
<evidence type="ECO:0000256" key="7">
    <source>
        <dbReference type="ARBA" id="ARBA00023170"/>
    </source>
</evidence>
<evidence type="ECO:0000256" key="9">
    <source>
        <dbReference type="SAM" id="Phobius"/>
    </source>
</evidence>
<proteinExistence type="predicted"/>
<evidence type="ECO:0000256" key="8">
    <source>
        <dbReference type="ARBA" id="ARBA00023224"/>
    </source>
</evidence>
<evidence type="ECO:0000259" key="10">
    <source>
        <dbReference type="PROSITE" id="PS50262"/>
    </source>
</evidence>
<evidence type="ECO:0000256" key="4">
    <source>
        <dbReference type="ARBA" id="ARBA00022989"/>
    </source>
</evidence>
<keyword evidence="4 9" id="KW-1133">Transmembrane helix</keyword>
<dbReference type="InterPro" id="IPR017452">
    <property type="entry name" value="GPCR_Rhodpsn_7TM"/>
</dbReference>
<dbReference type="PROSITE" id="PS50262">
    <property type="entry name" value="G_PROTEIN_RECEP_F1_2"/>
    <property type="match status" value="1"/>
</dbReference>
<dbReference type="GO" id="GO:0005886">
    <property type="term" value="C:plasma membrane"/>
    <property type="evidence" value="ECO:0007669"/>
    <property type="project" value="UniProtKB-SubCell"/>
</dbReference>
<evidence type="ECO:0000313" key="12">
    <source>
        <dbReference type="WBParaSite" id="SPAL_0001661600.1"/>
    </source>
</evidence>
<accession>A0A0N5CFH9</accession>
<dbReference type="GO" id="GO:0004930">
    <property type="term" value="F:G protein-coupled receptor activity"/>
    <property type="evidence" value="ECO:0007669"/>
    <property type="project" value="UniProtKB-KW"/>
</dbReference>
<keyword evidence="2" id="KW-1003">Cell membrane</keyword>
<feature type="transmembrane region" description="Helical" evidence="9">
    <location>
        <begin position="277"/>
        <end position="299"/>
    </location>
</feature>
<dbReference type="PANTHER" id="PTHR24249:SF424">
    <property type="entry name" value="G-PROTEIN COUPLED RECEPTORS FAMILY 1 PROFILE DOMAIN-CONTAINING PROTEIN"/>
    <property type="match status" value="1"/>
</dbReference>
<feature type="transmembrane region" description="Helical" evidence="9">
    <location>
        <begin position="147"/>
        <end position="174"/>
    </location>
</feature>
<evidence type="ECO:0000256" key="2">
    <source>
        <dbReference type="ARBA" id="ARBA00022475"/>
    </source>
</evidence>
<evidence type="ECO:0000313" key="11">
    <source>
        <dbReference type="Proteomes" id="UP000046392"/>
    </source>
</evidence>
<dbReference type="InterPro" id="IPR000276">
    <property type="entry name" value="GPCR_Rhodpsn"/>
</dbReference>
<keyword evidence="7" id="KW-0675">Receptor</keyword>
<feature type="transmembrane region" description="Helical" evidence="9">
    <location>
        <begin position="28"/>
        <end position="51"/>
    </location>
</feature>
<dbReference type="PANTHER" id="PTHR24249">
    <property type="entry name" value="HISTAMINE RECEPTOR-RELATED G-PROTEIN COUPLED RECEPTOR"/>
    <property type="match status" value="1"/>
</dbReference>
<dbReference type="PRINTS" id="PR00237">
    <property type="entry name" value="GPCRRHODOPSN"/>
</dbReference>
<feature type="transmembrane region" description="Helical" evidence="9">
    <location>
        <begin position="209"/>
        <end position="227"/>
    </location>
</feature>
<dbReference type="Gene3D" id="1.20.1070.10">
    <property type="entry name" value="Rhodopsin 7-helix transmembrane proteins"/>
    <property type="match status" value="1"/>
</dbReference>
<keyword evidence="6 9" id="KW-0472">Membrane</keyword>
<comment type="subcellular location">
    <subcellularLocation>
        <location evidence="1">Cell membrane</location>
        <topology evidence="1">Multi-pass membrane protein</topology>
    </subcellularLocation>
</comment>
<name>A0A0N5CFH9_STREA</name>
<feature type="transmembrane region" description="Helical" evidence="9">
    <location>
        <begin position="105"/>
        <end position="126"/>
    </location>
</feature>
<sequence length="655" mass="76860">MFNISEMDIVNQLKSIVLKDEFPCFVDIILFLCLELLGIFAIFGNALLVLVLLRNKYLTKPSFVLMFSLAVADVIHGLVTTLHFYPPILLKKTIFPWIAVRIWNILDWTAWGITLTHMAAMCLDRLTAIMLYARYNQIITLQRISRFTIICWTIFLLINILFFIFNFCCMITPIKAHSYYSFSYKNDDSTEYTYKDVNIFVYLYTPLEISAFCILAISNPITLVQLYRQHKRKVALRINFQASAMLLEMSVRMGSKHISNELKDIAGRKSSRQQQRILFQISVVAVIFFSYMTAYYLYIHVITQNSKWLSVFHSFFYSTTHMINPIIHFSFNKEMRSHLRKLLIEFRFIRFLQIILNSSTSLSSFQNSTSTKYDKKTSSFNQIDKNTCDIISYNDDTKILNDTFKKERLFKTESSKSTKISFLNSEKTSMTSDGMTKIPGIIKITQIQEGFESKDENKYVLRKITANDKKSHKLENYRLNETDLSLVDTLVLKVSQKHSINEGFVEDEERNNLKRSITLSNDYNKYQKNNYDFDVVNYDEFNSQNCHFIPKSSTYTSLTTRKRNEDYFSYNLMNDKQHKKFTIDNVVNKLKIKERDDIGEHFMEEKNKNNPRDGDKNSFFSFLPQKSNINGSQSFIKNDDEITILEQIDEFEVCL</sequence>
<keyword evidence="11" id="KW-1185">Reference proteome</keyword>
<feature type="transmembrane region" description="Helical" evidence="9">
    <location>
        <begin position="311"/>
        <end position="331"/>
    </location>
</feature>
<keyword evidence="5" id="KW-0297">G-protein coupled receptor</keyword>
<keyword evidence="3 9" id="KW-0812">Transmembrane</keyword>